<keyword evidence="1" id="KW-0732">Signal</keyword>
<dbReference type="RefSeq" id="WP_386775528.1">
    <property type="nucleotide sequence ID" value="NZ_JBHRUG010000029.1"/>
</dbReference>
<organism evidence="2 3">
    <name type="scientific">Litchfieldella rifensis</name>
    <dbReference type="NCBI Taxonomy" id="762643"/>
    <lineage>
        <taxon>Bacteria</taxon>
        <taxon>Pseudomonadati</taxon>
        <taxon>Pseudomonadota</taxon>
        <taxon>Gammaproteobacteria</taxon>
        <taxon>Oceanospirillales</taxon>
        <taxon>Halomonadaceae</taxon>
        <taxon>Litchfieldella</taxon>
    </lineage>
</organism>
<feature type="chain" id="PRO_5046044905" evidence="1">
    <location>
        <begin position="21"/>
        <end position="289"/>
    </location>
</feature>
<dbReference type="InterPro" id="IPR015943">
    <property type="entry name" value="WD40/YVTN_repeat-like_dom_sf"/>
</dbReference>
<evidence type="ECO:0000313" key="3">
    <source>
        <dbReference type="Proteomes" id="UP001595579"/>
    </source>
</evidence>
<dbReference type="Proteomes" id="UP001595579">
    <property type="component" value="Unassembled WGS sequence"/>
</dbReference>
<name>A0ABV7LS96_9GAMM</name>
<proteinExistence type="predicted"/>
<sequence>MKPSMLLRSFAILLLAPALAACQSEAEGVGLKELGEKTHFHGIGFDPNNPERLYLATHHGLHIIGDDGLARQISQETHDFMGFAPHPGDPELFFASGHPQRGGNLGFIVSSDGGKTWEQRAPGAGGPVDFHQLTVSKADPQVLYGAYHGRLQVSRDGGHDWEIQGPAPEGLIGLTASSRNSDHLYAATQTGLLMSPDGGKRWRQAHPERRPTSVVTATAGGDLYAFMPGLGLLRTTEETHDWQVLSDDWGEDYLLHLAIDPNNGERLVGVDQRSRVLMSENGGRDWKAL</sequence>
<dbReference type="SUPFAM" id="SSF110296">
    <property type="entry name" value="Oligoxyloglucan reducing end-specific cellobiohydrolase"/>
    <property type="match status" value="1"/>
</dbReference>
<evidence type="ECO:0000256" key="1">
    <source>
        <dbReference type="SAM" id="SignalP"/>
    </source>
</evidence>
<feature type="signal peptide" evidence="1">
    <location>
        <begin position="1"/>
        <end position="20"/>
    </location>
</feature>
<protein>
    <submittedName>
        <fullName evidence="2">WD40/YVTN/BNR-like repeat-containing protein</fullName>
    </submittedName>
</protein>
<keyword evidence="3" id="KW-1185">Reference proteome</keyword>
<comment type="caution">
    <text evidence="2">The sequence shown here is derived from an EMBL/GenBank/DDBJ whole genome shotgun (WGS) entry which is preliminary data.</text>
</comment>
<dbReference type="PROSITE" id="PS51257">
    <property type="entry name" value="PROKAR_LIPOPROTEIN"/>
    <property type="match status" value="1"/>
</dbReference>
<dbReference type="Gene3D" id="2.130.10.10">
    <property type="entry name" value="YVTN repeat-like/Quinoprotein amine dehydrogenase"/>
    <property type="match status" value="2"/>
</dbReference>
<evidence type="ECO:0000313" key="2">
    <source>
        <dbReference type="EMBL" id="MFC3285004.1"/>
    </source>
</evidence>
<dbReference type="CDD" id="cd15482">
    <property type="entry name" value="Sialidase_non-viral"/>
    <property type="match status" value="1"/>
</dbReference>
<gene>
    <name evidence="2" type="ORF">ACFOEV_15490</name>
</gene>
<dbReference type="EMBL" id="JBHRUG010000029">
    <property type="protein sequence ID" value="MFC3285004.1"/>
    <property type="molecule type" value="Genomic_DNA"/>
</dbReference>
<accession>A0ABV7LS96</accession>
<reference evidence="3" key="1">
    <citation type="journal article" date="2019" name="Int. J. Syst. Evol. Microbiol.">
        <title>The Global Catalogue of Microorganisms (GCM) 10K type strain sequencing project: providing services to taxonomists for standard genome sequencing and annotation.</title>
        <authorList>
            <consortium name="The Broad Institute Genomics Platform"/>
            <consortium name="The Broad Institute Genome Sequencing Center for Infectious Disease"/>
            <person name="Wu L."/>
            <person name="Ma J."/>
        </authorList>
    </citation>
    <scope>NUCLEOTIDE SEQUENCE [LARGE SCALE GENOMIC DNA]</scope>
    <source>
        <strain evidence="3">CECT 7698</strain>
    </source>
</reference>